<evidence type="ECO:0000313" key="3">
    <source>
        <dbReference type="Proteomes" id="UP000604046"/>
    </source>
</evidence>
<dbReference type="GO" id="GO:0005576">
    <property type="term" value="C:extracellular region"/>
    <property type="evidence" value="ECO:0007669"/>
    <property type="project" value="TreeGrafter"/>
</dbReference>
<keyword evidence="3" id="KW-1185">Reference proteome</keyword>
<feature type="domain" description="GH18" evidence="1">
    <location>
        <begin position="63"/>
        <end position="352"/>
    </location>
</feature>
<sequence length="352" mass="37801">MPSADCWLVGARGPESRIGSGLVGQQGKWLKQGKSDKQVGEANGIESVNVLVLGCLAWPSQSFAVVGYVPDYRFGDIDWSKVVARTSHVVLFSLTPTEQGLEGTPIIRNLLHPQSPLSQALERQGAEAPKVLVSIGGAGRSQGFSAAVSSKKGRKRMVKLILDLLNEVPQLAGVDFDWQVPTTPAEWQNLGKLAQILRTSSKGGQAPVITMTFHAMSGAIRTIAGLRSQTSDMSFVDLFDMCHAMTYTMMDGLGRHATDKVDRDTIQAWSKSGLPAAKLTLGIPFFGVKAGSDPRTFAELVAKEPKLLQDPTIDVSEDGYFFANGYSLAEKVSLAEKEGLAPWSASIVLLQG</sequence>
<protein>
    <submittedName>
        <fullName evidence="2">ChiB1 protein</fullName>
    </submittedName>
</protein>
<accession>A0A812SYE5</accession>
<name>A0A812SYE5_9DINO</name>
<dbReference type="PANTHER" id="PTHR11177:SF317">
    <property type="entry name" value="CHITINASE 12-RELATED"/>
    <property type="match status" value="1"/>
</dbReference>
<dbReference type="Pfam" id="PF00704">
    <property type="entry name" value="Glyco_hydro_18"/>
    <property type="match status" value="1"/>
</dbReference>
<dbReference type="InterPro" id="IPR050314">
    <property type="entry name" value="Glycosyl_Hydrlase_18"/>
</dbReference>
<dbReference type="GO" id="GO:0008061">
    <property type="term" value="F:chitin binding"/>
    <property type="evidence" value="ECO:0007669"/>
    <property type="project" value="InterPro"/>
</dbReference>
<dbReference type="Gene3D" id="3.20.20.80">
    <property type="entry name" value="Glycosidases"/>
    <property type="match status" value="1"/>
</dbReference>
<dbReference type="Proteomes" id="UP000604046">
    <property type="component" value="Unassembled WGS sequence"/>
</dbReference>
<dbReference type="PROSITE" id="PS51910">
    <property type="entry name" value="GH18_2"/>
    <property type="match status" value="1"/>
</dbReference>
<evidence type="ECO:0000259" key="1">
    <source>
        <dbReference type="PROSITE" id="PS51910"/>
    </source>
</evidence>
<organism evidence="2 3">
    <name type="scientific">Symbiodinium natans</name>
    <dbReference type="NCBI Taxonomy" id="878477"/>
    <lineage>
        <taxon>Eukaryota</taxon>
        <taxon>Sar</taxon>
        <taxon>Alveolata</taxon>
        <taxon>Dinophyceae</taxon>
        <taxon>Suessiales</taxon>
        <taxon>Symbiodiniaceae</taxon>
        <taxon>Symbiodinium</taxon>
    </lineage>
</organism>
<dbReference type="GO" id="GO:0005975">
    <property type="term" value="P:carbohydrate metabolic process"/>
    <property type="evidence" value="ECO:0007669"/>
    <property type="project" value="InterPro"/>
</dbReference>
<comment type="caution">
    <text evidence="2">The sequence shown here is derived from an EMBL/GenBank/DDBJ whole genome shotgun (WGS) entry which is preliminary data.</text>
</comment>
<dbReference type="EMBL" id="CAJNDS010002489">
    <property type="protein sequence ID" value="CAE7495820.1"/>
    <property type="molecule type" value="Genomic_DNA"/>
</dbReference>
<proteinExistence type="predicted"/>
<evidence type="ECO:0000313" key="2">
    <source>
        <dbReference type="EMBL" id="CAE7495820.1"/>
    </source>
</evidence>
<dbReference type="InterPro" id="IPR011583">
    <property type="entry name" value="Chitinase_II/V-like_cat"/>
</dbReference>
<gene>
    <name evidence="2" type="primary">chiB1</name>
    <name evidence="2" type="ORF">SNAT2548_LOCUS27773</name>
</gene>
<dbReference type="GO" id="GO:0004568">
    <property type="term" value="F:chitinase activity"/>
    <property type="evidence" value="ECO:0007669"/>
    <property type="project" value="TreeGrafter"/>
</dbReference>
<dbReference type="InterPro" id="IPR001223">
    <property type="entry name" value="Glyco_hydro18_cat"/>
</dbReference>
<dbReference type="SMART" id="SM00636">
    <property type="entry name" value="Glyco_18"/>
    <property type="match status" value="1"/>
</dbReference>
<dbReference type="OrthoDB" id="438616at2759"/>
<dbReference type="SUPFAM" id="SSF51445">
    <property type="entry name" value="(Trans)glycosidases"/>
    <property type="match status" value="1"/>
</dbReference>
<reference evidence="2" key="1">
    <citation type="submission" date="2021-02" db="EMBL/GenBank/DDBJ databases">
        <authorList>
            <person name="Dougan E. K."/>
            <person name="Rhodes N."/>
            <person name="Thang M."/>
            <person name="Chan C."/>
        </authorList>
    </citation>
    <scope>NUCLEOTIDE SEQUENCE</scope>
</reference>
<dbReference type="PANTHER" id="PTHR11177">
    <property type="entry name" value="CHITINASE"/>
    <property type="match status" value="1"/>
</dbReference>
<dbReference type="GO" id="GO:0006032">
    <property type="term" value="P:chitin catabolic process"/>
    <property type="evidence" value="ECO:0007669"/>
    <property type="project" value="TreeGrafter"/>
</dbReference>
<dbReference type="AlphaFoldDB" id="A0A812SYE5"/>
<dbReference type="InterPro" id="IPR017853">
    <property type="entry name" value="GH"/>
</dbReference>